<organism evidence="1 2">
    <name type="scientific">Elaeophora elaphi</name>
    <dbReference type="NCBI Taxonomy" id="1147741"/>
    <lineage>
        <taxon>Eukaryota</taxon>
        <taxon>Metazoa</taxon>
        <taxon>Ecdysozoa</taxon>
        <taxon>Nematoda</taxon>
        <taxon>Chromadorea</taxon>
        <taxon>Rhabditida</taxon>
        <taxon>Spirurina</taxon>
        <taxon>Spiruromorpha</taxon>
        <taxon>Filarioidea</taxon>
        <taxon>Onchocercidae</taxon>
        <taxon>Elaeophora</taxon>
    </lineage>
</organism>
<dbReference type="AlphaFoldDB" id="A0A0R3RU88"/>
<name>A0A0R3RU88_9BILA</name>
<evidence type="ECO:0000313" key="2">
    <source>
        <dbReference type="WBParaSite" id="EEL_0000557901-mRNA-1"/>
    </source>
</evidence>
<accession>A0A0R3RU88</accession>
<evidence type="ECO:0000313" key="1">
    <source>
        <dbReference type="Proteomes" id="UP000050640"/>
    </source>
</evidence>
<proteinExistence type="predicted"/>
<reference evidence="2" key="1">
    <citation type="submission" date="2017-02" db="UniProtKB">
        <authorList>
            <consortium name="WormBaseParasite"/>
        </authorList>
    </citation>
    <scope>IDENTIFICATION</scope>
</reference>
<protein>
    <submittedName>
        <fullName evidence="2">Uncharacterized protein</fullName>
    </submittedName>
</protein>
<sequence length="256" mass="28650">MFTLSVIATLSAAVTVESLILYYPAYPNYVVPKHMQSFERNAPPRVFAKDRDIPSSGIVYLTKSLQENLLDLQSAQSDLEEGNKRQKLHSDQTNRRLEVINNISMTNSKDTSLLPLLPVKSPQVDIVSSQQSKNSPSRFYSIYDSKSKQFLTSNEPNSLSLQRNDNAEGLISKPYHDGTAQLVSSQKGANIALFSQSTDQLGMRTSIPFGSDQKIQPLNSQIPETKISSRYSSGRRIFVVDSDAVLKPFKFFLSRH</sequence>
<dbReference type="WBParaSite" id="EEL_0000557901-mRNA-1">
    <property type="protein sequence ID" value="EEL_0000557901-mRNA-1"/>
    <property type="gene ID" value="EEL_0000557901"/>
</dbReference>
<keyword evidence="1" id="KW-1185">Reference proteome</keyword>
<dbReference type="Proteomes" id="UP000050640">
    <property type="component" value="Unplaced"/>
</dbReference>